<dbReference type="EMBL" id="MT732186">
    <property type="protein sequence ID" value="QOJ65917.1"/>
    <property type="molecule type" value="Genomic_DNA"/>
</dbReference>
<dbReference type="Pfam" id="PF06224">
    <property type="entry name" value="AlkZ-like"/>
    <property type="match status" value="1"/>
</dbReference>
<dbReference type="PANTHER" id="PTHR30528">
    <property type="entry name" value="CYTOPLASMIC PROTEIN"/>
    <property type="match status" value="1"/>
</dbReference>
<dbReference type="EMBL" id="MT732184">
    <property type="protein sequence ID" value="QOJ64823.1"/>
    <property type="molecule type" value="Genomic_DNA"/>
</dbReference>
<protein>
    <submittedName>
        <fullName evidence="1">Helix-turn-helix domain-containing protein</fullName>
    </submittedName>
</protein>
<dbReference type="AlphaFoldDB" id="A0A7M3A8R8"/>
<name>A0A7M3A8R8_PSEAI</name>
<dbReference type="RefSeq" id="WP_023098893.1">
    <property type="nucleotide sequence ID" value="NZ_AP014622.1"/>
</dbReference>
<evidence type="ECO:0000313" key="1">
    <source>
        <dbReference type="EMBL" id="QOJ64823.1"/>
    </source>
</evidence>
<geneLocation type="plasmid" evidence="2">
    <name>pPUV-8</name>
</geneLocation>
<dbReference type="InterPro" id="IPR009351">
    <property type="entry name" value="AlkZ-like"/>
</dbReference>
<keyword evidence="1" id="KW-0614">Plasmid</keyword>
<dbReference type="PANTHER" id="PTHR30528:SF0">
    <property type="entry name" value="CYTOPLASMIC PROTEIN"/>
    <property type="match status" value="1"/>
</dbReference>
<evidence type="ECO:0000313" key="2">
    <source>
        <dbReference type="EMBL" id="QOJ65917.1"/>
    </source>
</evidence>
<reference evidence="1" key="1">
    <citation type="journal article" date="2021" name="Antimicrob. Agents Chemother.">
        <title>Epidemic territorial spread of IncP-2-type VIM-2 carbapenemase-encoding megaplasmids in nosocomial Pseudomonas aeruginosa populations.</title>
        <authorList>
            <person name="Urbanowicz P."/>
            <person name="Bitar I."/>
            <person name="Izdebski R."/>
            <person name="Baraniak A."/>
            <person name="Literacka E."/>
            <person name="Hrabak J."/>
            <person name="Gniadkowski M."/>
        </authorList>
    </citation>
    <scope>NUCLEOTIDE SEQUENCE</scope>
    <source>
        <strain evidence="2">NMI2635/08</strain>
        <strain evidence="1">NMI3438/07</strain>
        <plasmid evidence="1">pPUV-6</plasmid>
        <plasmid evidence="2">pPUV-8</plasmid>
    </source>
</reference>
<proteinExistence type="predicted"/>
<accession>A0A7M3A8R8</accession>
<geneLocation type="plasmid" evidence="1">
    <name>pPUV-6</name>
</geneLocation>
<organism evidence="1">
    <name type="scientific">Pseudomonas aeruginosa</name>
    <dbReference type="NCBI Taxonomy" id="287"/>
    <lineage>
        <taxon>Bacteria</taxon>
        <taxon>Pseudomonadati</taxon>
        <taxon>Pseudomonadota</taxon>
        <taxon>Gammaproteobacteria</taxon>
        <taxon>Pseudomonadales</taxon>
        <taxon>Pseudomonadaceae</taxon>
        <taxon>Pseudomonas</taxon>
    </lineage>
</organism>
<sequence length="402" mass="45765">MTAPFYLSSSEATHQAMAAQGFGCVTPPHQLQIILQHLGALQIDSVCALIRSHYLPLYSRIGHYERAELDRLAWGSGRERALFEYWGHEASLMPLALYPLLQWRMQRARIGRGIHKQIIKFGHEQQPLIQQVLKSIVDRGALTAGDLAKRDKPGGSWWDWSAEKLALEWLFAVGELTVSRGRGFERRYDLPERVIPESILNHPTITEGEAHRRLLMHAANALGVATEQDLRDYFRLDAIDTRLRLSELVEDGQLSAVLVDGWIKPAWMTKGLSQSKSRKPSALLSPFDSLIWSRERTERLFDFRYRLEFYQPPSKRVYGYYVMPFLFRGQLVGRVDVRAERAQRRLTVHAVHEEKIGLSDAALSELALQLQSLAKWLGLEAVLLNCKRPVAQRLLATGLLAG</sequence>